<keyword evidence="1" id="KW-0812">Transmembrane</keyword>
<sequence length="74" mass="7790">MQSVGPNDCSDGSVCSGEVLLFNQGCTDLDSEEGRKFRVGRDLALARFCLGYLIPLSLLPAGIRVSAAAVLSDN</sequence>
<evidence type="ECO:0000313" key="3">
    <source>
        <dbReference type="Proteomes" id="UP000198864"/>
    </source>
</evidence>
<reference evidence="2 3" key="1">
    <citation type="submission" date="2016-06" db="EMBL/GenBank/DDBJ databases">
        <authorList>
            <person name="Kjaerup R.B."/>
            <person name="Dalgaard T.S."/>
            <person name="Juul-Madsen H.R."/>
        </authorList>
    </citation>
    <scope>NUCLEOTIDE SEQUENCE [LARGE SCALE GENOMIC DNA]</scope>
    <source>
        <strain evidence="2 3">DSM 44871</strain>
    </source>
</reference>
<feature type="transmembrane region" description="Helical" evidence="1">
    <location>
        <begin position="45"/>
        <end position="71"/>
    </location>
</feature>
<organism evidence="2 3">
    <name type="scientific">Micromonospora saelicesensis</name>
    <dbReference type="NCBI Taxonomy" id="285676"/>
    <lineage>
        <taxon>Bacteria</taxon>
        <taxon>Bacillati</taxon>
        <taxon>Actinomycetota</taxon>
        <taxon>Actinomycetes</taxon>
        <taxon>Micromonosporales</taxon>
        <taxon>Micromonosporaceae</taxon>
        <taxon>Micromonospora</taxon>
    </lineage>
</organism>
<keyword evidence="1" id="KW-1133">Transmembrane helix</keyword>
<protein>
    <submittedName>
        <fullName evidence="2">Uncharacterized protein</fullName>
    </submittedName>
</protein>
<keyword evidence="1" id="KW-0472">Membrane</keyword>
<gene>
    <name evidence="2" type="ORF">GA0070561_4135</name>
</gene>
<evidence type="ECO:0000313" key="2">
    <source>
        <dbReference type="EMBL" id="SCF19208.1"/>
    </source>
</evidence>
<evidence type="ECO:0000256" key="1">
    <source>
        <dbReference type="SAM" id="Phobius"/>
    </source>
</evidence>
<name>A0A1C4YES4_9ACTN</name>
<dbReference type="EMBL" id="FMCR01000004">
    <property type="protein sequence ID" value="SCF19208.1"/>
    <property type="molecule type" value="Genomic_DNA"/>
</dbReference>
<dbReference type="AlphaFoldDB" id="A0A1C4YES4"/>
<accession>A0A1C4YES4</accession>
<proteinExistence type="predicted"/>
<dbReference type="Proteomes" id="UP000198864">
    <property type="component" value="Unassembled WGS sequence"/>
</dbReference>